<dbReference type="InterPro" id="IPR016040">
    <property type="entry name" value="NAD(P)-bd_dom"/>
</dbReference>
<feature type="domain" description="NAD(P)-binding" evidence="5">
    <location>
        <begin position="1"/>
        <end position="228"/>
    </location>
</feature>
<dbReference type="EC" id="4.2.1.47" evidence="3"/>
<dbReference type="PANTHER" id="PTHR43715">
    <property type="entry name" value="GDP-MANNOSE 4,6-DEHYDRATASE"/>
    <property type="match status" value="1"/>
</dbReference>
<evidence type="ECO:0000256" key="1">
    <source>
        <dbReference type="ARBA" id="ARBA00001937"/>
    </source>
</evidence>
<evidence type="ECO:0000256" key="4">
    <source>
        <dbReference type="ARBA" id="ARBA00023239"/>
    </source>
</evidence>
<dbReference type="Gene3D" id="3.40.50.720">
    <property type="entry name" value="NAD(P)-binding Rossmann-like Domain"/>
    <property type="match status" value="1"/>
</dbReference>
<accession>A0A383F2F7</accession>
<proteinExistence type="inferred from homology"/>
<evidence type="ECO:0000313" key="6">
    <source>
        <dbReference type="EMBL" id="SVE63129.1"/>
    </source>
</evidence>
<feature type="non-terminal residue" evidence="6">
    <location>
        <position position="228"/>
    </location>
</feature>
<comment type="similarity">
    <text evidence="2">Belongs to the NAD(P)-dependent epimerase/dehydratase family. GDP-mannose 4,6-dehydratase subfamily.</text>
</comment>
<dbReference type="InterPro" id="IPR036291">
    <property type="entry name" value="NAD(P)-bd_dom_sf"/>
</dbReference>
<sequence>RSSMPNTQRIDHILASSRYEELMQKKIRREYGDLSSSAQIQNLIKKIKPDEIYNLGAQSHVRVSFDVPEYTYDIVGLGPLRVLEAIKNIKPNIKYLQASSSEMFGNSEETFQNESTSFNPLSPYASAKTLGYWTTKNYRDNFNIFASNAIMFNHESPRRGINFVTKKIVRGLCHIKKNKKKVLYLGNLDAKRDWGYAKDYCEAMWKMLQLKRADDFVISTGINYSVRE</sequence>
<dbReference type="AlphaFoldDB" id="A0A383F2F7"/>
<dbReference type="CDD" id="cd05260">
    <property type="entry name" value="GDP_MD_SDR_e"/>
    <property type="match status" value="1"/>
</dbReference>
<dbReference type="SUPFAM" id="SSF51735">
    <property type="entry name" value="NAD(P)-binding Rossmann-fold domains"/>
    <property type="match status" value="1"/>
</dbReference>
<dbReference type="GO" id="GO:0042351">
    <property type="term" value="P:'de novo' GDP-L-fucose biosynthetic process"/>
    <property type="evidence" value="ECO:0007669"/>
    <property type="project" value="TreeGrafter"/>
</dbReference>
<reference evidence="6" key="1">
    <citation type="submission" date="2018-05" db="EMBL/GenBank/DDBJ databases">
        <authorList>
            <person name="Lanie J.A."/>
            <person name="Ng W.-L."/>
            <person name="Kazmierczak K.M."/>
            <person name="Andrzejewski T.M."/>
            <person name="Davidsen T.M."/>
            <person name="Wayne K.J."/>
            <person name="Tettelin H."/>
            <person name="Glass J.I."/>
            <person name="Rusch D."/>
            <person name="Podicherti R."/>
            <person name="Tsui H.-C.T."/>
            <person name="Winkler M.E."/>
        </authorList>
    </citation>
    <scope>NUCLEOTIDE SEQUENCE</scope>
</reference>
<gene>
    <name evidence="6" type="ORF">METZ01_LOCUS515983</name>
</gene>
<organism evidence="6">
    <name type="scientific">marine metagenome</name>
    <dbReference type="NCBI Taxonomy" id="408172"/>
    <lineage>
        <taxon>unclassified sequences</taxon>
        <taxon>metagenomes</taxon>
        <taxon>ecological metagenomes</taxon>
    </lineage>
</organism>
<protein>
    <recommendedName>
        <fullName evidence="3">GDP-mannose 4,6-dehydratase</fullName>
        <ecNumber evidence="3">4.2.1.47</ecNumber>
    </recommendedName>
</protein>
<dbReference type="InterPro" id="IPR006368">
    <property type="entry name" value="GDP_Man_deHydtase"/>
</dbReference>
<evidence type="ECO:0000256" key="2">
    <source>
        <dbReference type="ARBA" id="ARBA00009263"/>
    </source>
</evidence>
<dbReference type="Pfam" id="PF16363">
    <property type="entry name" value="GDP_Man_Dehyd"/>
    <property type="match status" value="1"/>
</dbReference>
<dbReference type="PANTHER" id="PTHR43715:SF1">
    <property type="entry name" value="GDP-MANNOSE 4,6 DEHYDRATASE"/>
    <property type="match status" value="1"/>
</dbReference>
<evidence type="ECO:0000259" key="5">
    <source>
        <dbReference type="Pfam" id="PF16363"/>
    </source>
</evidence>
<dbReference type="FunFam" id="3.40.50.720:FF:000924">
    <property type="entry name" value="GDP-mannose 4,6 dehydratase"/>
    <property type="match status" value="1"/>
</dbReference>
<name>A0A383F2F7_9ZZZZ</name>
<dbReference type="EMBL" id="UINC01230837">
    <property type="protein sequence ID" value="SVE63129.1"/>
    <property type="molecule type" value="Genomic_DNA"/>
</dbReference>
<comment type="cofactor">
    <cofactor evidence="1">
        <name>NADP(+)</name>
        <dbReference type="ChEBI" id="CHEBI:58349"/>
    </cofactor>
</comment>
<dbReference type="GO" id="GO:0008446">
    <property type="term" value="F:GDP-mannose 4,6-dehydratase activity"/>
    <property type="evidence" value="ECO:0007669"/>
    <property type="project" value="UniProtKB-EC"/>
</dbReference>
<evidence type="ECO:0000256" key="3">
    <source>
        <dbReference type="ARBA" id="ARBA00011989"/>
    </source>
</evidence>
<dbReference type="Gene3D" id="3.90.25.10">
    <property type="entry name" value="UDP-galactose 4-epimerase, domain 1"/>
    <property type="match status" value="1"/>
</dbReference>
<feature type="non-terminal residue" evidence="6">
    <location>
        <position position="1"/>
    </location>
</feature>
<keyword evidence="4" id="KW-0456">Lyase</keyword>